<dbReference type="FunFam" id="3.10.290.10:FF:000003">
    <property type="entry name" value="Pseudouridine synthase"/>
    <property type="match status" value="1"/>
</dbReference>
<dbReference type="InterPro" id="IPR050343">
    <property type="entry name" value="RsuA_PseudoU_synthase"/>
</dbReference>
<dbReference type="GO" id="GO:0120159">
    <property type="term" value="F:rRNA pseudouridine synthase activity"/>
    <property type="evidence" value="ECO:0007669"/>
    <property type="project" value="UniProtKB-ARBA"/>
</dbReference>
<evidence type="ECO:0000256" key="5">
    <source>
        <dbReference type="SAM" id="MobiDB-lite"/>
    </source>
</evidence>
<dbReference type="InterPro" id="IPR000748">
    <property type="entry name" value="PsdUridine_synth_RsuA/RluB/E/F"/>
</dbReference>
<dbReference type="EC" id="5.4.99.-" evidence="4"/>
<feature type="compositionally biased region" description="Basic and acidic residues" evidence="5">
    <location>
        <begin position="362"/>
        <end position="373"/>
    </location>
</feature>
<dbReference type="InterPro" id="IPR006145">
    <property type="entry name" value="PsdUridine_synth_RsuA/RluA"/>
</dbReference>
<accession>A0A5B9W3G4</accession>
<feature type="compositionally biased region" description="Basic residues" evidence="5">
    <location>
        <begin position="538"/>
        <end position="555"/>
    </location>
</feature>
<dbReference type="CDD" id="cd00165">
    <property type="entry name" value="S4"/>
    <property type="match status" value="1"/>
</dbReference>
<dbReference type="EMBL" id="CP042997">
    <property type="protein sequence ID" value="QEH34797.1"/>
    <property type="molecule type" value="Genomic_DNA"/>
</dbReference>
<feature type="compositionally biased region" description="Low complexity" evidence="5">
    <location>
        <begin position="402"/>
        <end position="464"/>
    </location>
</feature>
<dbReference type="InterPro" id="IPR036986">
    <property type="entry name" value="S4_RNA-bd_sf"/>
</dbReference>
<evidence type="ECO:0000256" key="2">
    <source>
        <dbReference type="ARBA" id="ARBA00023235"/>
    </source>
</evidence>
<comment type="similarity">
    <text evidence="1 4">Belongs to the pseudouridine synthase RsuA family.</text>
</comment>
<name>A0A5B9W3G4_9BACT</name>
<dbReference type="Pfam" id="PF01479">
    <property type="entry name" value="S4"/>
    <property type="match status" value="1"/>
</dbReference>
<dbReference type="GO" id="GO:0003723">
    <property type="term" value="F:RNA binding"/>
    <property type="evidence" value="ECO:0007669"/>
    <property type="project" value="UniProtKB-KW"/>
</dbReference>
<dbReference type="SUPFAM" id="SSF55120">
    <property type="entry name" value="Pseudouridine synthase"/>
    <property type="match status" value="1"/>
</dbReference>
<feature type="compositionally biased region" description="Pro residues" evidence="5">
    <location>
        <begin position="376"/>
        <end position="392"/>
    </location>
</feature>
<dbReference type="Proteomes" id="UP000324233">
    <property type="component" value="Chromosome"/>
</dbReference>
<dbReference type="InterPro" id="IPR020103">
    <property type="entry name" value="PsdUridine_synth_cat_dom_sf"/>
</dbReference>
<keyword evidence="3" id="KW-0694">RNA-binding</keyword>
<evidence type="ECO:0000313" key="7">
    <source>
        <dbReference type="EMBL" id="QEH34797.1"/>
    </source>
</evidence>
<dbReference type="PROSITE" id="PS01149">
    <property type="entry name" value="PSI_RSU"/>
    <property type="match status" value="1"/>
</dbReference>
<keyword evidence="8" id="KW-1185">Reference proteome</keyword>
<feature type="region of interest" description="Disordered" evidence="5">
    <location>
        <begin position="345"/>
        <end position="564"/>
    </location>
</feature>
<dbReference type="InterPro" id="IPR002942">
    <property type="entry name" value="S4_RNA-bd"/>
</dbReference>
<dbReference type="InterPro" id="IPR042092">
    <property type="entry name" value="PsdUridine_s_RsuA/RluB/E/F_cat"/>
</dbReference>
<feature type="domain" description="RNA-binding S4" evidence="6">
    <location>
        <begin position="104"/>
        <end position="163"/>
    </location>
</feature>
<dbReference type="Gene3D" id="3.10.290.10">
    <property type="entry name" value="RNA-binding S4 domain"/>
    <property type="match status" value="1"/>
</dbReference>
<feature type="compositionally biased region" description="Gly residues" evidence="5">
    <location>
        <begin position="8"/>
        <end position="26"/>
    </location>
</feature>
<protein>
    <recommendedName>
        <fullName evidence="4">Pseudouridine synthase</fullName>
        <ecNumber evidence="4">5.4.99.-</ecNumber>
    </recommendedName>
</protein>
<evidence type="ECO:0000256" key="4">
    <source>
        <dbReference type="RuleBase" id="RU003887"/>
    </source>
</evidence>
<feature type="compositionally biased region" description="Gly residues" evidence="5">
    <location>
        <begin position="34"/>
        <end position="43"/>
    </location>
</feature>
<dbReference type="InterPro" id="IPR020094">
    <property type="entry name" value="TruA/RsuA/RluB/E/F_N"/>
</dbReference>
<feature type="region of interest" description="Disordered" evidence="5">
    <location>
        <begin position="1"/>
        <end position="105"/>
    </location>
</feature>
<dbReference type="Pfam" id="PF00849">
    <property type="entry name" value="PseudoU_synth_2"/>
    <property type="match status" value="1"/>
</dbReference>
<dbReference type="RefSeq" id="WP_168221841.1">
    <property type="nucleotide sequence ID" value="NZ_CP042997.1"/>
</dbReference>
<keyword evidence="2 4" id="KW-0413">Isomerase</keyword>
<evidence type="ECO:0000256" key="1">
    <source>
        <dbReference type="ARBA" id="ARBA00008348"/>
    </source>
</evidence>
<evidence type="ECO:0000313" key="8">
    <source>
        <dbReference type="Proteomes" id="UP000324233"/>
    </source>
</evidence>
<organism evidence="7 8">
    <name type="scientific">Aquisphaera giovannonii</name>
    <dbReference type="NCBI Taxonomy" id="406548"/>
    <lineage>
        <taxon>Bacteria</taxon>
        <taxon>Pseudomonadati</taxon>
        <taxon>Planctomycetota</taxon>
        <taxon>Planctomycetia</taxon>
        <taxon>Isosphaerales</taxon>
        <taxon>Isosphaeraceae</taxon>
        <taxon>Aquisphaera</taxon>
    </lineage>
</organism>
<dbReference type="CDD" id="cd02870">
    <property type="entry name" value="PseudoU_synth_RsuA_like"/>
    <property type="match status" value="1"/>
</dbReference>
<reference evidence="7 8" key="1">
    <citation type="submission" date="2019-08" db="EMBL/GenBank/DDBJ databases">
        <title>Deep-cultivation of Planctomycetes and their phenomic and genomic characterization uncovers novel biology.</title>
        <authorList>
            <person name="Wiegand S."/>
            <person name="Jogler M."/>
            <person name="Boedeker C."/>
            <person name="Pinto D."/>
            <person name="Vollmers J."/>
            <person name="Rivas-Marin E."/>
            <person name="Kohn T."/>
            <person name="Peeters S.H."/>
            <person name="Heuer A."/>
            <person name="Rast P."/>
            <person name="Oberbeckmann S."/>
            <person name="Bunk B."/>
            <person name="Jeske O."/>
            <person name="Meyerdierks A."/>
            <person name="Storesund J.E."/>
            <person name="Kallscheuer N."/>
            <person name="Luecker S."/>
            <person name="Lage O.M."/>
            <person name="Pohl T."/>
            <person name="Merkel B.J."/>
            <person name="Hornburger P."/>
            <person name="Mueller R.-W."/>
            <person name="Bruemmer F."/>
            <person name="Labrenz M."/>
            <person name="Spormann A.M."/>
            <person name="Op den Camp H."/>
            <person name="Overmann J."/>
            <person name="Amann R."/>
            <person name="Jetten M.S.M."/>
            <person name="Mascher T."/>
            <person name="Medema M.H."/>
            <person name="Devos D.P."/>
            <person name="Kaster A.-K."/>
            <person name="Ovreas L."/>
            <person name="Rohde M."/>
            <person name="Galperin M.Y."/>
            <person name="Jogler C."/>
        </authorList>
    </citation>
    <scope>NUCLEOTIDE SEQUENCE [LARGE SCALE GENOMIC DNA]</scope>
    <source>
        <strain evidence="7 8">OJF2</strain>
    </source>
</reference>
<evidence type="ECO:0000259" key="6">
    <source>
        <dbReference type="SMART" id="SM00363"/>
    </source>
</evidence>
<dbReference type="SMART" id="SM00363">
    <property type="entry name" value="S4"/>
    <property type="match status" value="1"/>
</dbReference>
<dbReference type="Gene3D" id="3.30.70.580">
    <property type="entry name" value="Pseudouridine synthase I, catalytic domain, N-terminal subdomain"/>
    <property type="match status" value="1"/>
</dbReference>
<dbReference type="AlphaFoldDB" id="A0A5B9W3G4"/>
<dbReference type="NCBIfam" id="TIGR00093">
    <property type="entry name" value="pseudouridine synthase"/>
    <property type="match status" value="1"/>
</dbReference>
<dbReference type="PROSITE" id="PS50889">
    <property type="entry name" value="S4"/>
    <property type="match status" value="1"/>
</dbReference>
<dbReference type="KEGG" id="agv:OJF2_33400"/>
<gene>
    <name evidence="7" type="primary">rluB</name>
    <name evidence="7" type="ORF">OJF2_33400</name>
</gene>
<evidence type="ECO:0000256" key="3">
    <source>
        <dbReference type="PROSITE-ProRule" id="PRU00182"/>
    </source>
</evidence>
<proteinExistence type="inferred from homology"/>
<sequence>MAQHPSSRGGGRGPSKRGPGPGGKPGGGPPKRGPGPGGKPGGGARRKFEGKRPGPPGRPGGPGAPGGPRKPGPGGPASRPHPARRDDGAAAQHQAHGPDSGKPERLQKVLAHAGLGSRRECEEYIVQGRVTIDGQVAKELGTKVDLRTQVVAVDGERIKRERMVYFAVNKPKGYVSTNSDPAGRPRVIDLLPEVLERVYSVGRLDEDSTGLMILTNDGELANRLAHPKYGVEKTYRALIAGTPGRELLDRLTEGIWLSDGKVRAKRARLVGTQGEATLLELVLAEGKNREVRRMLAKLGHKVMRLNRVAIGPVVLKGLPLGEHRALSRTEIDLLRKVAAGIEVAPPRFSDAGGGHRPGRGGKRLEGPRPRREGAAPPRPPAARPGRPGPGPAAPGGKPMPGKPAGAGPRPSKPGMPGAKPMPGKPAGAGPRPSKPGMPGAKPMPGLGPMPGATGPRRPPAAAEGGPEGPRRPRKPGPPGGAPRPPAPRAAVPGPMPKAPKPAPGKAGDAGGEGPPARRIIGLDPKVAAEAGMGLSGKPPRKRPNVKRKPPRRASGIRRPGEGEG</sequence>
<dbReference type="SUPFAM" id="SSF55174">
    <property type="entry name" value="Alpha-L RNA-binding motif"/>
    <property type="match status" value="1"/>
</dbReference>
<feature type="compositionally biased region" description="Pro residues" evidence="5">
    <location>
        <begin position="475"/>
        <end position="502"/>
    </location>
</feature>
<dbReference type="Gene3D" id="3.30.70.1560">
    <property type="entry name" value="Alpha-L RNA-binding motif"/>
    <property type="match status" value="1"/>
</dbReference>
<dbReference type="PANTHER" id="PTHR47683:SF2">
    <property type="entry name" value="RNA-BINDING S4 DOMAIN-CONTAINING PROTEIN"/>
    <property type="match status" value="1"/>
</dbReference>
<dbReference type="PANTHER" id="PTHR47683">
    <property type="entry name" value="PSEUDOURIDINE SYNTHASE FAMILY PROTEIN-RELATED"/>
    <property type="match status" value="1"/>
</dbReference>
<dbReference type="InterPro" id="IPR018496">
    <property type="entry name" value="PsdUridine_synth_RsuA/RluB_CS"/>
</dbReference>
<dbReference type="GO" id="GO:0000455">
    <property type="term" value="P:enzyme-directed rRNA pseudouridine synthesis"/>
    <property type="evidence" value="ECO:0007669"/>
    <property type="project" value="UniProtKB-ARBA"/>
</dbReference>